<evidence type="ECO:0000313" key="3">
    <source>
        <dbReference type="Proteomes" id="UP000319449"/>
    </source>
</evidence>
<dbReference type="InterPro" id="IPR006674">
    <property type="entry name" value="HD_domain"/>
</dbReference>
<dbReference type="Pfam" id="PF01966">
    <property type="entry name" value="HD"/>
    <property type="match status" value="1"/>
</dbReference>
<reference evidence="2 3" key="1">
    <citation type="submission" date="2019-07" db="EMBL/GenBank/DDBJ databases">
        <title>Genomic Encyclopedia of Archaeal and Bacterial Type Strains, Phase II (KMG-II): from individual species to whole genera.</title>
        <authorList>
            <person name="Goeker M."/>
        </authorList>
    </citation>
    <scope>NUCLEOTIDE SEQUENCE [LARGE SCALE GENOMIC DNA]</scope>
    <source>
        <strain evidence="2 3">ATCC BAA-1139</strain>
    </source>
</reference>
<feature type="domain" description="HD" evidence="1">
    <location>
        <begin position="37"/>
        <end position="150"/>
    </location>
</feature>
<dbReference type="EMBL" id="VLLN01000019">
    <property type="protein sequence ID" value="TWJ17766.1"/>
    <property type="molecule type" value="Genomic_DNA"/>
</dbReference>
<keyword evidence="3" id="KW-1185">Reference proteome</keyword>
<evidence type="ECO:0000259" key="1">
    <source>
        <dbReference type="Pfam" id="PF01966"/>
    </source>
</evidence>
<dbReference type="CDD" id="cd00077">
    <property type="entry name" value="HDc"/>
    <property type="match status" value="1"/>
</dbReference>
<organism evidence="2 3">
    <name type="scientific">Geobacter argillaceus</name>
    <dbReference type="NCBI Taxonomy" id="345631"/>
    <lineage>
        <taxon>Bacteria</taxon>
        <taxon>Pseudomonadati</taxon>
        <taxon>Thermodesulfobacteriota</taxon>
        <taxon>Desulfuromonadia</taxon>
        <taxon>Geobacterales</taxon>
        <taxon>Geobacteraceae</taxon>
        <taxon>Geobacter</taxon>
    </lineage>
</organism>
<gene>
    <name evidence="2" type="ORF">JN12_02883</name>
</gene>
<sequence>MTPSLLQELKSWFAAYLERFVTDDPDVERHYELKRLHTEEVCANCVAIAGGEGAGSDQLLLAEAIGLFHDVGRFPQYRQYRTFRDSDSVNHAGLSVRVLREEGVLQHLPETEQRTILQAVALHNVFAIPSSLPPERRFFLALIRDADKLDIMRVFLDHFRRPAAERASGATLGLPDEPGCSSEVLAAIEQGEMARLATLATQNDFKLMLFSWVYDLNCATTFRLLRERQLLEALAATLPQSAAVERAVAQVQSYVMLKAGSPVSSLC</sequence>
<dbReference type="SUPFAM" id="SSF109604">
    <property type="entry name" value="HD-domain/PDEase-like"/>
    <property type="match status" value="1"/>
</dbReference>
<dbReference type="RefSeq" id="WP_145023976.1">
    <property type="nucleotide sequence ID" value="NZ_VLLN01000019.1"/>
</dbReference>
<dbReference type="AlphaFoldDB" id="A0A562VIJ1"/>
<dbReference type="Gene3D" id="1.10.3210.10">
    <property type="entry name" value="Hypothetical protein af1432"/>
    <property type="match status" value="1"/>
</dbReference>
<comment type="caution">
    <text evidence="2">The sequence shown here is derived from an EMBL/GenBank/DDBJ whole genome shotgun (WGS) entry which is preliminary data.</text>
</comment>
<dbReference type="OrthoDB" id="9797344at2"/>
<proteinExistence type="predicted"/>
<dbReference type="Proteomes" id="UP000319449">
    <property type="component" value="Unassembled WGS sequence"/>
</dbReference>
<accession>A0A562VIJ1</accession>
<protein>
    <submittedName>
        <fullName evidence="2">HD domain-containing protein</fullName>
    </submittedName>
</protein>
<name>A0A562VIJ1_9BACT</name>
<dbReference type="InterPro" id="IPR003607">
    <property type="entry name" value="HD/PDEase_dom"/>
</dbReference>
<evidence type="ECO:0000313" key="2">
    <source>
        <dbReference type="EMBL" id="TWJ17766.1"/>
    </source>
</evidence>